<accession>A0A165HPV1</accession>
<dbReference type="RefSeq" id="XP_018189369.1">
    <property type="nucleotide sequence ID" value="XM_018332471.1"/>
</dbReference>
<dbReference type="InParanoid" id="A0A165HPV1"/>
<dbReference type="InterPro" id="IPR019531">
    <property type="entry name" value="Pmp4"/>
</dbReference>
<dbReference type="PANTHER" id="PTHR15460">
    <property type="entry name" value="PEROXISOMAL MEMBRANE PROTEIN 4"/>
    <property type="match status" value="1"/>
</dbReference>
<name>A0A165HPV1_XYLHT</name>
<dbReference type="PANTHER" id="PTHR15460:SF3">
    <property type="entry name" value="PEROXISOMAL MEMBRANE PROTEIN 4"/>
    <property type="match status" value="1"/>
</dbReference>
<dbReference type="GO" id="GO:0005778">
    <property type="term" value="C:peroxisomal membrane"/>
    <property type="evidence" value="ECO:0007669"/>
    <property type="project" value="TreeGrafter"/>
</dbReference>
<dbReference type="Proteomes" id="UP000076632">
    <property type="component" value="Unassembled WGS sequence"/>
</dbReference>
<proteinExistence type="predicted"/>
<dbReference type="OMA" id="VMVFLFR"/>
<keyword evidence="2" id="KW-1185">Reference proteome</keyword>
<evidence type="ECO:0000313" key="1">
    <source>
        <dbReference type="EMBL" id="KZF23814.1"/>
    </source>
</evidence>
<dbReference type="OrthoDB" id="39659at2759"/>
<protein>
    <submittedName>
        <fullName evidence="1">Peroxisomal membrane protein 4</fullName>
    </submittedName>
</protein>
<organism evidence="1 2">
    <name type="scientific">Xylona heveae (strain CBS 132557 / TC161)</name>
    <dbReference type="NCBI Taxonomy" id="1328760"/>
    <lineage>
        <taxon>Eukaryota</taxon>
        <taxon>Fungi</taxon>
        <taxon>Dikarya</taxon>
        <taxon>Ascomycota</taxon>
        <taxon>Pezizomycotina</taxon>
        <taxon>Xylonomycetes</taxon>
        <taxon>Xylonales</taxon>
        <taxon>Xylonaceae</taxon>
        <taxon>Xylona</taxon>
    </lineage>
</organism>
<dbReference type="AlphaFoldDB" id="A0A165HPV1"/>
<evidence type="ECO:0000313" key="2">
    <source>
        <dbReference type="Proteomes" id="UP000076632"/>
    </source>
</evidence>
<gene>
    <name evidence="1" type="ORF">L228DRAFT_246661</name>
</gene>
<dbReference type="PIRSF" id="PIRSF013674">
    <property type="entry name" value="PXMP4"/>
    <property type="match status" value="1"/>
</dbReference>
<dbReference type="STRING" id="1328760.A0A165HPV1"/>
<dbReference type="GeneID" id="28897608"/>
<reference evidence="1 2" key="1">
    <citation type="journal article" date="2016" name="Fungal Biol.">
        <title>The genome of Xylona heveae provides a window into fungal endophytism.</title>
        <authorList>
            <person name="Gazis R."/>
            <person name="Kuo A."/>
            <person name="Riley R."/>
            <person name="LaButti K."/>
            <person name="Lipzen A."/>
            <person name="Lin J."/>
            <person name="Amirebrahimi M."/>
            <person name="Hesse C.N."/>
            <person name="Spatafora J.W."/>
            <person name="Henrissat B."/>
            <person name="Hainaut M."/>
            <person name="Grigoriev I.V."/>
            <person name="Hibbett D.S."/>
        </authorList>
    </citation>
    <scope>NUCLEOTIDE SEQUENCE [LARGE SCALE GENOMIC DNA]</scope>
    <source>
        <strain evidence="1 2">TC161</strain>
    </source>
</reference>
<dbReference type="Pfam" id="PF02466">
    <property type="entry name" value="Tim17"/>
    <property type="match status" value="1"/>
</dbReference>
<dbReference type="EMBL" id="KV407457">
    <property type="protein sequence ID" value="KZF23814.1"/>
    <property type="molecule type" value="Genomic_DNA"/>
</dbReference>
<sequence length="242" mass="26812">MDGLKDAVDRIILDPKYADLLAVVKAARNGAVYGAKIRFPHALVMVFLFRSGTVRERLRLVLKATRQHARNLAKFAAIYKFSLIVLRQLSLFNDRTTPGGKPDEARYDTFIAGLIGGYYVFGRGIQSSVNQQIVIYVFARVVLALAKLAVMKMPALSGGMSRTTSAGGSAGGAGSTANPLDLGTAITKHSWPVFASLSWAFVMYIFRWHPDAVQPSLRSSMKYIYVNADYWDSFKNFLIYNK</sequence>